<dbReference type="EMBL" id="CP006935">
    <property type="protein sequence ID" value="AHC40572.1"/>
    <property type="molecule type" value="Genomic_DNA"/>
</dbReference>
<evidence type="ECO:0000313" key="2">
    <source>
        <dbReference type="EMBL" id="AHC40572.1"/>
    </source>
</evidence>
<dbReference type="RefSeq" id="WP_024071601.1">
    <property type="nucleotide sequence ID" value="NC_023062.1"/>
</dbReference>
<evidence type="ECO:0000256" key="1">
    <source>
        <dbReference type="SAM" id="MobiDB-lite"/>
    </source>
</evidence>
<protein>
    <submittedName>
        <fullName evidence="2">Uncharacterized protein</fullName>
    </submittedName>
</protein>
<sequence>MQDPVEPQEHSGNHGDAHSSEMVTTPESDEKGDAKKESLGREQDKEPPSESLTREAPEEVQRPELEPSSIVSNEGQDPKELHLDTQITSPDSKNTEGSPVSISETPPQPSDLPEDSIDESLSSSKESSVLKGSAFSIKLGNYSDLESIELEPRECKIDVNRDQVSFSCPPSESTLNTQIDLSFPISEEPKLKGKDWKNLTEITIYSRVDNIGLGLIFDQGDGEIEIPIEAPEEYLQLMK</sequence>
<feature type="region of interest" description="Disordered" evidence="1">
    <location>
        <begin position="1"/>
        <end position="125"/>
    </location>
</feature>
<accession>A0ABM5P2D0</accession>
<organism evidence="2 3">
    <name type="scientific">Mycoplasma ovis str. Michigan</name>
    <dbReference type="NCBI Taxonomy" id="1415773"/>
    <lineage>
        <taxon>Bacteria</taxon>
        <taxon>Bacillati</taxon>
        <taxon>Mycoplasmatota</taxon>
        <taxon>Mollicutes</taxon>
        <taxon>Mycoplasmataceae</taxon>
        <taxon>Mycoplasma</taxon>
    </lineage>
</organism>
<feature type="compositionally biased region" description="Polar residues" evidence="1">
    <location>
        <begin position="85"/>
        <end position="105"/>
    </location>
</feature>
<dbReference type="Proteomes" id="UP000018745">
    <property type="component" value="Chromosome"/>
</dbReference>
<gene>
    <name evidence="2" type="ORF">OVS_04225</name>
</gene>
<reference evidence="2 3" key="1">
    <citation type="journal article" date="2014" name="Genome Announc.">
        <title>Complete Genome Sequence of Mycoplasma ovis Strain Michigan, a Hemoplasma of Sheep with Two Distinct 16S rRNA Genes.</title>
        <authorList>
            <person name="Deshuillers P.L."/>
            <person name="Santos A.P."/>
            <person name="do Nascimento N.C."/>
            <person name="Hampel J.A."/>
            <person name="Bergin I.L."/>
            <person name="Dyson M.C."/>
            <person name="Messick J.B."/>
        </authorList>
    </citation>
    <scope>NUCLEOTIDE SEQUENCE [LARGE SCALE GENOMIC DNA]</scope>
    <source>
        <strain evidence="2 3">Michigan</strain>
    </source>
</reference>
<evidence type="ECO:0000313" key="3">
    <source>
        <dbReference type="Proteomes" id="UP000018745"/>
    </source>
</evidence>
<proteinExistence type="predicted"/>
<feature type="compositionally biased region" description="Basic and acidic residues" evidence="1">
    <location>
        <begin position="7"/>
        <end position="19"/>
    </location>
</feature>
<feature type="compositionally biased region" description="Basic and acidic residues" evidence="1">
    <location>
        <begin position="28"/>
        <end position="65"/>
    </location>
</feature>
<name>A0ABM5P2D0_9MOLU</name>
<keyword evidence="3" id="KW-1185">Reference proteome</keyword>